<proteinExistence type="predicted"/>
<evidence type="ECO:0000313" key="3">
    <source>
        <dbReference type="Proteomes" id="UP001418796"/>
    </source>
</evidence>
<feature type="signal peptide" evidence="1">
    <location>
        <begin position="1"/>
        <end position="27"/>
    </location>
</feature>
<feature type="chain" id="PRO_5045923760" description="DUF5626 domain-containing protein" evidence="1">
    <location>
        <begin position="28"/>
        <end position="156"/>
    </location>
</feature>
<evidence type="ECO:0000256" key="1">
    <source>
        <dbReference type="SAM" id="SignalP"/>
    </source>
</evidence>
<gene>
    <name evidence="2" type="ORF">MKY91_19630</name>
</gene>
<accession>A0ABU9VN97</accession>
<comment type="caution">
    <text evidence="2">The sequence shown here is derived from an EMBL/GenBank/DDBJ whole genome shotgun (WGS) entry which is preliminary data.</text>
</comment>
<protein>
    <recommendedName>
        <fullName evidence="4">DUF5626 domain-containing protein</fullName>
    </recommendedName>
</protein>
<dbReference type="EMBL" id="JBCITK010000001">
    <property type="protein sequence ID" value="MEN0645380.1"/>
    <property type="molecule type" value="Genomic_DNA"/>
</dbReference>
<sequence length="156" mass="17072">MNKNLYKGLLAISLVASTLSISNVAAAQDKYEGVGPDDILIEEKNDNEFSVMMNAYHLYSGSFSMKSVISTPDVKLTNAASQFQVKNSNGPVTVQLRTAANGSYTPVSSKTFKKGTSSQYLNNTSSNHKKSAWVDYRIINQETAPVKGSFTIYDLR</sequence>
<dbReference type="Proteomes" id="UP001418796">
    <property type="component" value="Unassembled WGS sequence"/>
</dbReference>
<organism evidence="2 3">
    <name type="scientific">Alkalicoccobacillus gibsonii</name>
    <dbReference type="NCBI Taxonomy" id="79881"/>
    <lineage>
        <taxon>Bacteria</taxon>
        <taxon>Bacillati</taxon>
        <taxon>Bacillota</taxon>
        <taxon>Bacilli</taxon>
        <taxon>Bacillales</taxon>
        <taxon>Bacillaceae</taxon>
        <taxon>Alkalicoccobacillus</taxon>
    </lineage>
</organism>
<evidence type="ECO:0008006" key="4">
    <source>
        <dbReference type="Google" id="ProtNLM"/>
    </source>
</evidence>
<name>A0ABU9VN97_9BACI</name>
<keyword evidence="1" id="KW-0732">Signal</keyword>
<dbReference type="RefSeq" id="WP_343131954.1">
    <property type="nucleotide sequence ID" value="NZ_JBCITK010000001.1"/>
</dbReference>
<keyword evidence="3" id="KW-1185">Reference proteome</keyword>
<evidence type="ECO:0000313" key="2">
    <source>
        <dbReference type="EMBL" id="MEN0645380.1"/>
    </source>
</evidence>
<reference evidence="2 3" key="1">
    <citation type="submission" date="2024-03" db="EMBL/GenBank/DDBJ databases">
        <title>Bacilli Hybrid Assemblies.</title>
        <authorList>
            <person name="Kovac J."/>
        </authorList>
    </citation>
    <scope>NUCLEOTIDE SEQUENCE [LARGE SCALE GENOMIC DNA]</scope>
    <source>
        <strain evidence="2 3">FSL R7-0666</strain>
    </source>
</reference>